<dbReference type="WBParaSite" id="L893_g19046.t1">
    <property type="protein sequence ID" value="L893_g19046.t1"/>
    <property type="gene ID" value="L893_g19046"/>
</dbReference>
<evidence type="ECO:0000313" key="1">
    <source>
        <dbReference type="Proteomes" id="UP000095287"/>
    </source>
</evidence>
<name>A0A1I7YRR3_9BILA</name>
<sequence>MRAASRISSGFKWQSPLISTTSRNSPTDLSASDKMSQKSVSHILPGFKEHVVFVPRSMTSTFGTRFNDSATHVSCRT</sequence>
<keyword evidence="1" id="KW-1185">Reference proteome</keyword>
<accession>A0A1I7YRR3</accession>
<dbReference type="Proteomes" id="UP000095287">
    <property type="component" value="Unplaced"/>
</dbReference>
<protein>
    <submittedName>
        <fullName evidence="2">Secreted protein</fullName>
    </submittedName>
</protein>
<organism evidence="1 2">
    <name type="scientific">Steinernema glaseri</name>
    <dbReference type="NCBI Taxonomy" id="37863"/>
    <lineage>
        <taxon>Eukaryota</taxon>
        <taxon>Metazoa</taxon>
        <taxon>Ecdysozoa</taxon>
        <taxon>Nematoda</taxon>
        <taxon>Chromadorea</taxon>
        <taxon>Rhabditida</taxon>
        <taxon>Tylenchina</taxon>
        <taxon>Panagrolaimomorpha</taxon>
        <taxon>Strongyloidoidea</taxon>
        <taxon>Steinernematidae</taxon>
        <taxon>Steinernema</taxon>
    </lineage>
</organism>
<proteinExistence type="predicted"/>
<dbReference type="AlphaFoldDB" id="A0A1I7YRR3"/>
<reference evidence="2" key="1">
    <citation type="submission" date="2016-11" db="UniProtKB">
        <authorList>
            <consortium name="WormBaseParasite"/>
        </authorList>
    </citation>
    <scope>IDENTIFICATION</scope>
</reference>
<evidence type="ECO:0000313" key="2">
    <source>
        <dbReference type="WBParaSite" id="L893_g19046.t1"/>
    </source>
</evidence>